<dbReference type="EMBL" id="CP042327">
    <property type="protein sequence ID" value="QDZ41573.1"/>
    <property type="molecule type" value="Genomic_DNA"/>
</dbReference>
<protein>
    <submittedName>
        <fullName evidence="1">Uncharacterized protein</fullName>
    </submittedName>
</protein>
<dbReference type="KEGG" id="enn:FRE64_16490"/>
<keyword evidence="2" id="KW-1185">Reference proteome</keyword>
<dbReference type="AlphaFoldDB" id="A0A5B8NQG4"/>
<dbReference type="OrthoDB" id="463333at2"/>
<gene>
    <name evidence="1" type="ORF">FRE64_16490</name>
</gene>
<dbReference type="Proteomes" id="UP000318453">
    <property type="component" value="Plasmid pEu1"/>
</dbReference>
<proteinExistence type="predicted"/>
<keyword evidence="1" id="KW-0614">Plasmid</keyword>
<sequence length="78" mass="8967">MRIIQTKGIIKDGDLSVSLPEDIKNGEVDVIVVSSKQPDEYESRHQMMKEKGYDTPEKVRDLIHQVKLEMLKEKGRGE</sequence>
<accession>A0A5B8NQG4</accession>
<name>A0A5B8NQG4_9CHRO</name>
<reference evidence="1" key="1">
    <citation type="submission" date="2019-08" db="EMBL/GenBank/DDBJ databases">
        <title>Carotenoids and Carotenoid Binding Proteins in the Halophilic Cyanobacterium Euhalothece sp. ZM00.</title>
        <authorList>
            <person name="Cho S.M."/>
            <person name="Song J.Y."/>
            <person name="Park Y.-I."/>
        </authorList>
    </citation>
    <scope>NUCLEOTIDE SEQUENCE [LARGE SCALE GENOMIC DNA]</scope>
    <source>
        <strain evidence="1">Z-M001</strain>
        <plasmid evidence="1">pEu1</plasmid>
    </source>
</reference>
<geneLocation type="plasmid" evidence="2">
    <name>peu1</name>
</geneLocation>
<dbReference type="RefSeq" id="WP_146297441.1">
    <property type="nucleotide sequence ID" value="NZ_CP042327.1"/>
</dbReference>
<evidence type="ECO:0000313" key="2">
    <source>
        <dbReference type="Proteomes" id="UP000318453"/>
    </source>
</evidence>
<evidence type="ECO:0000313" key="1">
    <source>
        <dbReference type="EMBL" id="QDZ41573.1"/>
    </source>
</evidence>
<organism evidence="1 2">
    <name type="scientific">Euhalothece natronophila Z-M001</name>
    <dbReference type="NCBI Taxonomy" id="522448"/>
    <lineage>
        <taxon>Bacteria</taxon>
        <taxon>Bacillati</taxon>
        <taxon>Cyanobacteriota</taxon>
        <taxon>Cyanophyceae</taxon>
        <taxon>Oscillatoriophycideae</taxon>
        <taxon>Chroococcales</taxon>
        <taxon>Halothecacae</taxon>
        <taxon>Halothece cluster</taxon>
        <taxon>Euhalothece</taxon>
    </lineage>
</organism>